<evidence type="ECO:0000313" key="2">
    <source>
        <dbReference type="EMBL" id="BDC91408.1"/>
    </source>
</evidence>
<organism evidence="2 3">
    <name type="scientific">Leptogranulimonas caecicola</name>
    <dbReference type="NCBI Taxonomy" id="2894156"/>
    <lineage>
        <taxon>Bacteria</taxon>
        <taxon>Bacillati</taxon>
        <taxon>Actinomycetota</taxon>
        <taxon>Coriobacteriia</taxon>
        <taxon>Coriobacteriales</taxon>
        <taxon>Kribbibacteriaceae</taxon>
        <taxon>Leptogranulimonas</taxon>
    </lineage>
</organism>
<keyword evidence="3" id="KW-1185">Reference proteome</keyword>
<evidence type="ECO:0000256" key="1">
    <source>
        <dbReference type="SAM" id="MobiDB-lite"/>
    </source>
</evidence>
<dbReference type="RefSeq" id="WP_265591417.1">
    <property type="nucleotide sequence ID" value="NZ_AP025285.1"/>
</dbReference>
<accession>A0AAU9CY42</accession>
<feature type="compositionally biased region" description="Gly residues" evidence="1">
    <location>
        <begin position="496"/>
        <end position="505"/>
    </location>
</feature>
<gene>
    <name evidence="2" type="ORF">ATTO_12800</name>
</gene>
<name>A0AAU9CY42_9ACTN</name>
<feature type="region of interest" description="Disordered" evidence="1">
    <location>
        <begin position="469"/>
        <end position="514"/>
    </location>
</feature>
<protein>
    <submittedName>
        <fullName evidence="2">Uncharacterized protein</fullName>
    </submittedName>
</protein>
<reference evidence="2" key="1">
    <citation type="submission" date="2021-11" db="EMBL/GenBank/DDBJ databases">
        <title>Complete genome sequence of Atopobiaceae bacterium TOC12.</title>
        <authorList>
            <person name="Morinaga K."/>
            <person name="Kusada H."/>
            <person name="Tamaki H."/>
        </authorList>
    </citation>
    <scope>NUCLEOTIDE SEQUENCE</scope>
    <source>
        <strain evidence="2">TOC12</strain>
    </source>
</reference>
<dbReference type="AlphaFoldDB" id="A0AAU9CY42"/>
<feature type="region of interest" description="Disordered" evidence="1">
    <location>
        <begin position="238"/>
        <end position="260"/>
    </location>
</feature>
<dbReference type="EMBL" id="AP025285">
    <property type="protein sequence ID" value="BDC91408.1"/>
    <property type="molecule type" value="Genomic_DNA"/>
</dbReference>
<dbReference type="Proteomes" id="UP001431186">
    <property type="component" value="Chromosome"/>
</dbReference>
<dbReference type="KEGG" id="lcal:ATTO_12800"/>
<evidence type="ECO:0000313" key="3">
    <source>
        <dbReference type="Proteomes" id="UP001431186"/>
    </source>
</evidence>
<proteinExistence type="predicted"/>
<sequence length="1014" mass="109290">MYRILYDDEVVHDPRDHLARATSWELDMESNASSTLKFTLAPGHPLKGDLALLSADHEVVVEDDGEELFRGRLLDNGEDMERSGSYTCEGQMAYFNDSVLRPYGTYPDTPKEGEKPAWTTIAPANRHDYAEWLIDQHNRQVDPSKRFRVVVNQLSSDDSCTRSSTSYPKIGAELKEKVLSAWGVWLVVYFKEGERRVEFRTECDRSGQRIEFGKNLLDFAREIDGADVVTAIIAKANPPSKEGEDRQESFGLEAAAPGEQPNGMTIAGDRIYSNELVTLHGYIEEQRNYEVETVQALIDAASKDLIETSPAIETIDVDAFDLSLIGASDERLALNTLVRVTSKPHHVDQWMQVVQRHIEADPAKASYTLGSTHPTLTDHSRILTRAIQADLDAVVQRVEPIDEASKQAASDAAAAMEAAASAVTASYPEYWASDSQTPPPEDAEWVRVPPEWMEGQIYWTRQVTTYGDGHSVVGDPVRVTGNQGPEGPTGPEGPEGPAGEGGPGNLVGSSSTDAETQVKVVDIATADTLEELMTGQELTLFMLKGNLAHSPSLDVAGLGPKPISVAGSSSPDSSSVTWPPMSNCTFTYDGESWVLTASDAWLKDVQDAQDAANAANTTASNAQQAATDAAKVATNYLDYSPEAGLIMANQTGSAVGNNVQIKSDSVNIRSGSITNASFTGNGIELGVNSTDSIISMCGGMSKIWSNLDLSSPVLPHMARTIYSAAQPMSTCQSVVDLVCLDEEGHTSGVGIEAVRNPNSLTGTLDTVSLMLGGDSGWQFGSDGSLWVRASSGTSNINTKLTHAQVKWWLENIGNLNDLYNLWRVAKCPASNSLNDIKDSRLFWWQPSTTGIPVSGTWGVGISLSNATGASGGTWCMQLGITTGSDHDVWLRKSINNGAWTSWGKAGEPSDSGWKTFSSGGWTGGYRKVGKFVHLSVQSANTTSSGWITCPVTLPAGYRPSMFSGRDNVQGAAYGNDVVGNNICRWYVSTSGQIMVAHYGGANTWVDFSTVYYAG</sequence>